<dbReference type="Pfam" id="PF01565">
    <property type="entry name" value="FAD_binding_4"/>
    <property type="match status" value="1"/>
</dbReference>
<sequence length="441" mass="49750">MNAQLNGLIVTKESPNYETCCLSWNRAIDKHPSMIIYCQQTEDVVFAIHYVREKRLPFRVRSGTHHYAGYSTGDGVVVIDVSRMDKIVLTDQSVTVQGGVRNRELYEKVCQAGYAFAGGGCPTVGVAGYTLGGGWGYSSRLLGLGCDSLIEAEIVIASGEVLTVNQKQHAELFFALRGGGGGNFGVVTSLTYRLSQKRAIATLINIDYPHQDFEKVAEVALIYQTLFHGLDRRMNLKMAMYHSDGKGRGVKLTGLFYGQKEEAAMLLSEFSSAPLFEVREMSVLEANREIQDSHPDFEMYCSGGRFVMRDYTRDEFINMLNLMEERAQGSVYTALTLYGLGGAISDILGSATAFYYRDARFILGFQSVFEDRKYKEENILFVQERFSTLRTYTKGSFINFPIEQGENYEKEYYGDNLARLQRVKRTYDSDHLFNFEQSIRG</sequence>
<dbReference type="Gene3D" id="3.30.465.10">
    <property type="match status" value="1"/>
</dbReference>
<dbReference type="Gene3D" id="3.40.462.20">
    <property type="match status" value="1"/>
</dbReference>
<evidence type="ECO:0000256" key="2">
    <source>
        <dbReference type="ARBA" id="ARBA00005466"/>
    </source>
</evidence>
<keyword evidence="4" id="KW-0274">FAD</keyword>
<protein>
    <submittedName>
        <fullName evidence="7">FAD-dependent oxidoreductase</fullName>
    </submittedName>
</protein>
<evidence type="ECO:0000259" key="6">
    <source>
        <dbReference type="PROSITE" id="PS51387"/>
    </source>
</evidence>
<dbReference type="RefSeq" id="WP_161831900.1">
    <property type="nucleotide sequence ID" value="NZ_AP028127.1"/>
</dbReference>
<dbReference type="EMBL" id="AP028127">
    <property type="protein sequence ID" value="BEH90206.1"/>
    <property type="molecule type" value="Genomic_DNA"/>
</dbReference>
<evidence type="ECO:0000256" key="3">
    <source>
        <dbReference type="ARBA" id="ARBA00022630"/>
    </source>
</evidence>
<dbReference type="InterPro" id="IPR050416">
    <property type="entry name" value="FAD-linked_Oxidoreductase"/>
</dbReference>
<keyword evidence="3" id="KW-0285">Flavoprotein</keyword>
<evidence type="ECO:0000256" key="4">
    <source>
        <dbReference type="ARBA" id="ARBA00022827"/>
    </source>
</evidence>
<dbReference type="InterPro" id="IPR016166">
    <property type="entry name" value="FAD-bd_PCMH"/>
</dbReference>
<comment type="similarity">
    <text evidence="2">Belongs to the oxygen-dependent FAD-linked oxidoreductase family.</text>
</comment>
<dbReference type="PANTHER" id="PTHR42973:SF39">
    <property type="entry name" value="FAD-BINDING PCMH-TYPE DOMAIN-CONTAINING PROTEIN"/>
    <property type="match status" value="1"/>
</dbReference>
<dbReference type="PROSITE" id="PS51387">
    <property type="entry name" value="FAD_PCMH"/>
    <property type="match status" value="1"/>
</dbReference>
<dbReference type="Gene3D" id="3.30.43.10">
    <property type="entry name" value="Uridine Diphospho-n-acetylenolpyruvylglucosamine Reductase, domain 2"/>
    <property type="match status" value="1"/>
</dbReference>
<accession>A0ABN6ZFQ4</accession>
<dbReference type="PANTHER" id="PTHR42973">
    <property type="entry name" value="BINDING OXIDOREDUCTASE, PUTATIVE (AFU_ORTHOLOGUE AFUA_1G17690)-RELATED"/>
    <property type="match status" value="1"/>
</dbReference>
<keyword evidence="8" id="KW-1185">Reference proteome</keyword>
<dbReference type="InterPro" id="IPR016169">
    <property type="entry name" value="FAD-bd_PCMH_sub2"/>
</dbReference>
<comment type="cofactor">
    <cofactor evidence="1">
        <name>FAD</name>
        <dbReference type="ChEBI" id="CHEBI:57692"/>
    </cofactor>
</comment>
<dbReference type="Pfam" id="PF08031">
    <property type="entry name" value="BBE"/>
    <property type="match status" value="1"/>
</dbReference>
<name>A0ABN6ZFQ4_9FIRM</name>
<dbReference type="InterPro" id="IPR006094">
    <property type="entry name" value="Oxid_FAD_bind_N"/>
</dbReference>
<keyword evidence="5" id="KW-0560">Oxidoreductase</keyword>
<organism evidence="7 8">
    <name type="scientific">Turicibacter faecis</name>
    <dbReference type="NCBI Taxonomy" id="2963365"/>
    <lineage>
        <taxon>Bacteria</taxon>
        <taxon>Bacillati</taxon>
        <taxon>Bacillota</taxon>
        <taxon>Erysipelotrichia</taxon>
        <taxon>Erysipelotrichales</taxon>
        <taxon>Turicibacteraceae</taxon>
        <taxon>Turicibacter</taxon>
    </lineage>
</organism>
<gene>
    <name evidence="7" type="ORF">T23_03080</name>
</gene>
<dbReference type="Proteomes" id="UP001432099">
    <property type="component" value="Chromosome"/>
</dbReference>
<proteinExistence type="inferred from homology"/>
<evidence type="ECO:0000256" key="5">
    <source>
        <dbReference type="ARBA" id="ARBA00023002"/>
    </source>
</evidence>
<dbReference type="InterPro" id="IPR036318">
    <property type="entry name" value="FAD-bd_PCMH-like_sf"/>
</dbReference>
<evidence type="ECO:0000313" key="8">
    <source>
        <dbReference type="Proteomes" id="UP001432099"/>
    </source>
</evidence>
<evidence type="ECO:0000313" key="7">
    <source>
        <dbReference type="EMBL" id="BEH90206.1"/>
    </source>
</evidence>
<reference evidence="7" key="1">
    <citation type="journal article" date="2024" name="Int. J. Syst. Evol. Microbiol.">
        <title>Turicibacter faecis sp. nov., isolated from faeces of heart failure mouse model.</title>
        <authorList>
            <person name="Imamura Y."/>
            <person name="Motooka D."/>
            <person name="Nakajima Y."/>
            <person name="Ito S."/>
            <person name="Kitakaze M."/>
            <person name="Iida T."/>
            <person name="Nakamura S."/>
        </authorList>
    </citation>
    <scope>NUCLEOTIDE SEQUENCE</scope>
    <source>
        <strain evidence="7">TC023</strain>
    </source>
</reference>
<dbReference type="SUPFAM" id="SSF56176">
    <property type="entry name" value="FAD-binding/transporter-associated domain-like"/>
    <property type="match status" value="1"/>
</dbReference>
<dbReference type="InterPro" id="IPR012951">
    <property type="entry name" value="BBE"/>
</dbReference>
<dbReference type="InterPro" id="IPR016167">
    <property type="entry name" value="FAD-bd_PCMH_sub1"/>
</dbReference>
<feature type="domain" description="FAD-binding PCMH-type" evidence="6">
    <location>
        <begin position="28"/>
        <end position="197"/>
    </location>
</feature>
<evidence type="ECO:0000256" key="1">
    <source>
        <dbReference type="ARBA" id="ARBA00001974"/>
    </source>
</evidence>